<dbReference type="GO" id="GO:0003677">
    <property type="term" value="F:DNA binding"/>
    <property type="evidence" value="ECO:0007669"/>
    <property type="project" value="InterPro"/>
</dbReference>
<sequence length="789" mass="90267">MSGAVETKEPVSPRGQSPDAAAETSSYPKPRSFNCIVCKNRKVKCDRQMPCSTCAKLNFECQYIEPGPRKKRKSSSKHENLMQRLNKYEELLKQVESNVRLLDGVELPNETKPPVLDSPKDSSSSERVNKKVKLDNQSDKAYECCQVLKKDKGAILTATNRTRYYENNLWNSLKDELQELKETIFDNSSDEDKTDDRKPNYSSGMPNLGIGILLFGPVSAKVDLSSFHPSPEHCIVLWNFFLENINPLTHIVHYPSLGEKLMQYKDNPRTMPRNLEALMFSIYAITVLSLDNTQCQTYFGEKKTELQSRYRFAAQHGLKNAGLLKTTDLIVLQGLILFLLDLRSYYDYPSLWVITGMAVRIAQRMGVHRDGTKLSLPPFETEMRRRLWREILILDVRTAELSGAGLYTMAIDEHAWDSKWPMTINEHDIWPSMTQPPKERTGPTENMWCQLRSELGNMWVEKWRRIRRMGILSGTPHDYSIYYKGAESQEQLDAISKLIEEKFIRYCDPAKPLHLFTSIVGRAALANLHLMMHHPFRQADSGIKRTQQQKDELFSDAIRVVEYDNICNSTRSLQRYLWHTKSFFQWHAFIYVLGELRQRPEGPDVEKGWEQVDEVFDNHKEWLDRRDELHSAIRAFAMKAWECRETLLRGTGKLANVRVPQFVQTFKAYFRGGGSATGSSADQPTPVPGTTGFLPSYPLPMNQNVLNSNMNMGLMGANANANMNREAMNMSQPNENTPSTSAGPPGSGFTPINWTEWENLLQNSDLLGFSDAFQSNYSSIYGWPEQPGQ</sequence>
<dbReference type="InterPro" id="IPR001138">
    <property type="entry name" value="Zn2Cys6_DnaBD"/>
</dbReference>
<dbReference type="Proteomes" id="UP001375240">
    <property type="component" value="Unassembled WGS sequence"/>
</dbReference>
<organism evidence="6 7">
    <name type="scientific">Orbilia brochopaga</name>
    <dbReference type="NCBI Taxonomy" id="3140254"/>
    <lineage>
        <taxon>Eukaryota</taxon>
        <taxon>Fungi</taxon>
        <taxon>Dikarya</taxon>
        <taxon>Ascomycota</taxon>
        <taxon>Pezizomycotina</taxon>
        <taxon>Orbiliomycetes</taxon>
        <taxon>Orbiliales</taxon>
        <taxon>Orbiliaceae</taxon>
        <taxon>Orbilia</taxon>
    </lineage>
</organism>
<dbReference type="GO" id="GO:0006351">
    <property type="term" value="P:DNA-templated transcription"/>
    <property type="evidence" value="ECO:0007669"/>
    <property type="project" value="InterPro"/>
</dbReference>
<evidence type="ECO:0000259" key="5">
    <source>
        <dbReference type="PROSITE" id="PS50048"/>
    </source>
</evidence>
<dbReference type="PANTHER" id="PTHR31001">
    <property type="entry name" value="UNCHARACTERIZED TRANSCRIPTIONAL REGULATORY PROTEIN"/>
    <property type="match status" value="1"/>
</dbReference>
<dbReference type="Pfam" id="PF04082">
    <property type="entry name" value="Fungal_trans"/>
    <property type="match status" value="1"/>
</dbReference>
<dbReference type="AlphaFoldDB" id="A0AAV9VCP2"/>
<evidence type="ECO:0000256" key="4">
    <source>
        <dbReference type="SAM" id="MobiDB-lite"/>
    </source>
</evidence>
<name>A0AAV9VCP2_9PEZI</name>
<dbReference type="InterPro" id="IPR050613">
    <property type="entry name" value="Sec_Metabolite_Reg"/>
</dbReference>
<dbReference type="InterPro" id="IPR036864">
    <property type="entry name" value="Zn2-C6_fun-type_DNA-bd_sf"/>
</dbReference>
<dbReference type="SMART" id="SM00906">
    <property type="entry name" value="Fungal_trans"/>
    <property type="match status" value="1"/>
</dbReference>
<feature type="region of interest" description="Disordered" evidence="4">
    <location>
        <begin position="1"/>
        <end position="29"/>
    </location>
</feature>
<dbReference type="PANTHER" id="PTHR31001:SF85">
    <property type="entry name" value="ZN(II)2CYS6 TRANSCRIPTION FACTOR (EUROFUNG)"/>
    <property type="match status" value="1"/>
</dbReference>
<gene>
    <name evidence="6" type="ORF">TWF696_000386</name>
</gene>
<dbReference type="Pfam" id="PF00172">
    <property type="entry name" value="Zn_clus"/>
    <property type="match status" value="1"/>
</dbReference>
<dbReference type="Gene3D" id="4.10.240.10">
    <property type="entry name" value="Zn(2)-C6 fungal-type DNA-binding domain"/>
    <property type="match status" value="1"/>
</dbReference>
<keyword evidence="7" id="KW-1185">Reference proteome</keyword>
<comment type="caution">
    <text evidence="6">The sequence shown here is derived from an EMBL/GenBank/DDBJ whole genome shotgun (WGS) entry which is preliminary data.</text>
</comment>
<feature type="region of interest" description="Disordered" evidence="4">
    <location>
        <begin position="104"/>
        <end position="131"/>
    </location>
</feature>
<dbReference type="EMBL" id="JAVHNQ010000001">
    <property type="protein sequence ID" value="KAK6359222.1"/>
    <property type="molecule type" value="Genomic_DNA"/>
</dbReference>
<comment type="subcellular location">
    <subcellularLocation>
        <location evidence="1">Nucleus</location>
    </subcellularLocation>
</comment>
<dbReference type="InterPro" id="IPR007219">
    <property type="entry name" value="XnlR_reg_dom"/>
</dbReference>
<keyword evidence="3" id="KW-0539">Nucleus</keyword>
<evidence type="ECO:0000256" key="2">
    <source>
        <dbReference type="ARBA" id="ARBA00022723"/>
    </source>
</evidence>
<dbReference type="CDD" id="cd00067">
    <property type="entry name" value="GAL4"/>
    <property type="match status" value="1"/>
</dbReference>
<dbReference type="PROSITE" id="PS50048">
    <property type="entry name" value="ZN2_CY6_FUNGAL_2"/>
    <property type="match status" value="1"/>
</dbReference>
<feature type="compositionally biased region" description="Basic and acidic residues" evidence="4">
    <location>
        <begin position="118"/>
        <end position="131"/>
    </location>
</feature>
<dbReference type="GO" id="GO:0008270">
    <property type="term" value="F:zinc ion binding"/>
    <property type="evidence" value="ECO:0007669"/>
    <property type="project" value="InterPro"/>
</dbReference>
<dbReference type="GO" id="GO:0000981">
    <property type="term" value="F:DNA-binding transcription factor activity, RNA polymerase II-specific"/>
    <property type="evidence" value="ECO:0007669"/>
    <property type="project" value="InterPro"/>
</dbReference>
<accession>A0AAV9VCP2</accession>
<evidence type="ECO:0000313" key="6">
    <source>
        <dbReference type="EMBL" id="KAK6359222.1"/>
    </source>
</evidence>
<dbReference type="SMART" id="SM00066">
    <property type="entry name" value="GAL4"/>
    <property type="match status" value="1"/>
</dbReference>
<keyword evidence="2" id="KW-0479">Metal-binding</keyword>
<feature type="domain" description="Zn(2)-C6 fungal-type" evidence="5">
    <location>
        <begin position="34"/>
        <end position="63"/>
    </location>
</feature>
<evidence type="ECO:0000256" key="3">
    <source>
        <dbReference type="ARBA" id="ARBA00023242"/>
    </source>
</evidence>
<dbReference type="CDD" id="cd12148">
    <property type="entry name" value="fungal_TF_MHR"/>
    <property type="match status" value="1"/>
</dbReference>
<evidence type="ECO:0000256" key="1">
    <source>
        <dbReference type="ARBA" id="ARBA00004123"/>
    </source>
</evidence>
<dbReference type="GO" id="GO:0005634">
    <property type="term" value="C:nucleus"/>
    <property type="evidence" value="ECO:0007669"/>
    <property type="project" value="UniProtKB-SubCell"/>
</dbReference>
<dbReference type="SUPFAM" id="SSF57701">
    <property type="entry name" value="Zn2/Cys6 DNA-binding domain"/>
    <property type="match status" value="1"/>
</dbReference>
<feature type="compositionally biased region" description="Basic and acidic residues" evidence="4">
    <location>
        <begin position="1"/>
        <end position="11"/>
    </location>
</feature>
<feature type="compositionally biased region" description="Polar residues" evidence="4">
    <location>
        <begin position="732"/>
        <end position="742"/>
    </location>
</feature>
<proteinExistence type="predicted"/>
<reference evidence="6 7" key="1">
    <citation type="submission" date="2019-10" db="EMBL/GenBank/DDBJ databases">
        <authorList>
            <person name="Palmer J.M."/>
        </authorList>
    </citation>
    <scope>NUCLEOTIDE SEQUENCE [LARGE SCALE GENOMIC DNA]</scope>
    <source>
        <strain evidence="6 7">TWF696</strain>
    </source>
</reference>
<evidence type="ECO:0000313" key="7">
    <source>
        <dbReference type="Proteomes" id="UP001375240"/>
    </source>
</evidence>
<feature type="region of interest" description="Disordered" evidence="4">
    <location>
        <begin position="729"/>
        <end position="751"/>
    </location>
</feature>
<protein>
    <recommendedName>
        <fullName evidence="5">Zn(2)-C6 fungal-type domain-containing protein</fullName>
    </recommendedName>
</protein>